<feature type="compositionally biased region" description="Basic and acidic residues" evidence="1">
    <location>
        <begin position="119"/>
        <end position="133"/>
    </location>
</feature>
<dbReference type="InParanoid" id="V5FN61"/>
<dbReference type="OrthoDB" id="552755at2759"/>
<feature type="compositionally biased region" description="Basic and acidic residues" evidence="1">
    <location>
        <begin position="14"/>
        <end position="31"/>
    </location>
</feature>
<organism evidence="2 3">
    <name type="scientific">Byssochlamys spectabilis (strain No. 5 / NBRC 109023)</name>
    <name type="common">Paecilomyces variotii</name>
    <dbReference type="NCBI Taxonomy" id="1356009"/>
    <lineage>
        <taxon>Eukaryota</taxon>
        <taxon>Fungi</taxon>
        <taxon>Dikarya</taxon>
        <taxon>Ascomycota</taxon>
        <taxon>Pezizomycotina</taxon>
        <taxon>Eurotiomycetes</taxon>
        <taxon>Eurotiomycetidae</taxon>
        <taxon>Eurotiales</taxon>
        <taxon>Thermoascaceae</taxon>
        <taxon>Paecilomyces</taxon>
    </lineage>
</organism>
<dbReference type="PANTHER" id="PTHR15410:SF2">
    <property type="entry name" value="HIRA-INTERACTING PROTEIN 3"/>
    <property type="match status" value="1"/>
</dbReference>
<dbReference type="EMBL" id="BAUL01000296">
    <property type="protein sequence ID" value="GAD99419.1"/>
    <property type="molecule type" value="Genomic_DNA"/>
</dbReference>
<sequence length="368" mass="41381">MPPKYAMSDSEQSESEKSTPEIPSDEKLERGLRNTVADIFKKGNLDELTVKRVRLATEKALGLEEGFFKGDVRWKTKSDEIIKDEVEVQENKQEEKKEEADEEETSPIPPEKAQAPAKKAKDVKRGKSEDTSKPRKRRKTSTPLESEEPSASSDEEGEPVKQPGKKVVKKTTNKKQPDATKDDMSDESDSAPKPQDDQSPESAEKEASESEMSVVLDEEPLPKKRQRSAKAESTGKKGRKPAASKKKDADLDPDQAEIKRLQGWLLKCGIRKMWFRELAPYDTPKAKIKHLKDMLKEAGMEGRYSLEKAKQIREERELKADLEMVQEGAKRWGTGSAGEESDESQPKRQAPRGRKALAFLSDDGEETD</sequence>
<feature type="compositionally biased region" description="Acidic residues" evidence="1">
    <location>
        <begin position="145"/>
        <end position="157"/>
    </location>
</feature>
<feature type="compositionally biased region" description="Basic residues" evidence="1">
    <location>
        <begin position="163"/>
        <end position="173"/>
    </location>
</feature>
<name>V5FN61_BYSSN</name>
<protein>
    <submittedName>
        <fullName evidence="2">Transcriptional regulator, putative</fullName>
    </submittedName>
</protein>
<proteinExistence type="predicted"/>
<dbReference type="InterPro" id="IPR037647">
    <property type="entry name" value="HIRIP3"/>
</dbReference>
<gene>
    <name evidence="2" type="ORF">PVAR5_8134</name>
</gene>
<dbReference type="eggNOG" id="ENOG502S0AG">
    <property type="taxonomic scope" value="Eukaryota"/>
</dbReference>
<reference evidence="3" key="1">
    <citation type="journal article" date="2014" name="Genome Announc.">
        <title>Draft genome sequence of the formaldehyde-resistant fungus Byssochlamys spectabilis No. 5 (anamorph Paecilomyces variotii No. 5) (NBRC109023).</title>
        <authorList>
            <person name="Oka T."/>
            <person name="Ekino K."/>
            <person name="Fukuda K."/>
            <person name="Nomura Y."/>
        </authorList>
    </citation>
    <scope>NUCLEOTIDE SEQUENCE [LARGE SCALE GENOMIC DNA]</scope>
    <source>
        <strain evidence="3">No. 5 / NBRC 109023</strain>
    </source>
</reference>
<feature type="compositionally biased region" description="Basic and acidic residues" evidence="1">
    <location>
        <begin position="79"/>
        <end position="99"/>
    </location>
</feature>
<dbReference type="Proteomes" id="UP000018001">
    <property type="component" value="Unassembled WGS sequence"/>
</dbReference>
<keyword evidence="3" id="KW-1185">Reference proteome</keyword>
<feature type="compositionally biased region" description="Basic and acidic residues" evidence="1">
    <location>
        <begin position="245"/>
        <end position="255"/>
    </location>
</feature>
<dbReference type="HOGENOM" id="CLU_033002_1_0_1"/>
<feature type="region of interest" description="Disordered" evidence="1">
    <location>
        <begin position="1"/>
        <end position="31"/>
    </location>
</feature>
<evidence type="ECO:0000313" key="2">
    <source>
        <dbReference type="EMBL" id="GAD99419.1"/>
    </source>
</evidence>
<accession>V5FN61</accession>
<feature type="region of interest" description="Disordered" evidence="1">
    <location>
        <begin position="79"/>
        <end position="255"/>
    </location>
</feature>
<dbReference type="PANTHER" id="PTHR15410">
    <property type="entry name" value="HIRA-INTERACTING PROTEIN 3"/>
    <property type="match status" value="1"/>
</dbReference>
<feature type="region of interest" description="Disordered" evidence="1">
    <location>
        <begin position="325"/>
        <end position="368"/>
    </location>
</feature>
<dbReference type="GO" id="GO:0005634">
    <property type="term" value="C:nucleus"/>
    <property type="evidence" value="ECO:0007669"/>
    <property type="project" value="TreeGrafter"/>
</dbReference>
<evidence type="ECO:0000256" key="1">
    <source>
        <dbReference type="SAM" id="MobiDB-lite"/>
    </source>
</evidence>
<evidence type="ECO:0000313" key="3">
    <source>
        <dbReference type="Proteomes" id="UP000018001"/>
    </source>
</evidence>
<dbReference type="AlphaFoldDB" id="V5FN61"/>
<comment type="caution">
    <text evidence="2">The sequence shown here is derived from an EMBL/GenBank/DDBJ whole genome shotgun (WGS) entry which is preliminary data.</text>
</comment>